<keyword evidence="1" id="KW-0611">Plant defense</keyword>
<dbReference type="SUPFAM" id="SSF52058">
    <property type="entry name" value="L domain-like"/>
    <property type="match status" value="1"/>
</dbReference>
<name>A0AAW2CDX1_9ROSI</name>
<evidence type="ECO:0000256" key="1">
    <source>
        <dbReference type="ARBA" id="ARBA00022821"/>
    </source>
</evidence>
<evidence type="ECO:0000313" key="4">
    <source>
        <dbReference type="Proteomes" id="UP001459277"/>
    </source>
</evidence>
<evidence type="ECO:0000259" key="2">
    <source>
        <dbReference type="Pfam" id="PF23286"/>
    </source>
</evidence>
<accession>A0AAW2CDX1</accession>
<dbReference type="AlphaFoldDB" id="A0AAW2CDX1"/>
<dbReference type="InterPro" id="IPR058546">
    <property type="entry name" value="RPS4B/Roq1-like_LRR"/>
</dbReference>
<proteinExistence type="predicted"/>
<evidence type="ECO:0000313" key="3">
    <source>
        <dbReference type="EMBL" id="KAK9995170.1"/>
    </source>
</evidence>
<dbReference type="Gene3D" id="3.80.10.10">
    <property type="entry name" value="Ribonuclease Inhibitor"/>
    <property type="match status" value="1"/>
</dbReference>
<dbReference type="EMBL" id="JAZDWU010000008">
    <property type="protein sequence ID" value="KAK9995170.1"/>
    <property type="molecule type" value="Genomic_DNA"/>
</dbReference>
<reference evidence="3 4" key="1">
    <citation type="submission" date="2024-01" db="EMBL/GenBank/DDBJ databases">
        <title>A telomere-to-telomere, gap-free genome of sweet tea (Lithocarpus litseifolius).</title>
        <authorList>
            <person name="Zhou J."/>
        </authorList>
    </citation>
    <scope>NUCLEOTIDE SEQUENCE [LARGE SCALE GENOMIC DNA]</scope>
    <source>
        <strain evidence="3">Zhou-2022a</strain>
        <tissue evidence="3">Leaf</tissue>
    </source>
</reference>
<dbReference type="PANTHER" id="PTHR11017">
    <property type="entry name" value="LEUCINE-RICH REPEAT-CONTAINING PROTEIN"/>
    <property type="match status" value="1"/>
</dbReference>
<comment type="caution">
    <text evidence="3">The sequence shown here is derived from an EMBL/GenBank/DDBJ whole genome shotgun (WGS) entry which is preliminary data.</text>
</comment>
<gene>
    <name evidence="3" type="ORF">SO802_024873</name>
</gene>
<protein>
    <recommendedName>
        <fullName evidence="2">Disease resistance protein RPS4B/Roq1-like leucine-rich repeats domain-containing protein</fullName>
    </recommendedName>
</protein>
<keyword evidence="4" id="KW-1185">Reference proteome</keyword>
<sequence>MHDLLQELGKEIVHCESPEEPSRLSRLWLTEDVIHVLKCNRSLEMLKLIDLRDSWNLIETPDFTEVPNLEQLILQHCTRLSKIHVSLGELKLLILLDLNGCKCLKSLPHKISLESLKVFILSDCSRLKTLPEIVGNMSCLLELYLDGTAIEELPLSVECLTGLIKLDLSGSAIREWSCTFPSNNLKILSLWM</sequence>
<dbReference type="PANTHER" id="PTHR11017:SF573">
    <property type="entry name" value="ADP-RIBOSYL CYCLASE_CYCLIC ADP-RIBOSE HYDROLASE"/>
    <property type="match status" value="1"/>
</dbReference>
<dbReference type="Proteomes" id="UP001459277">
    <property type="component" value="Unassembled WGS sequence"/>
</dbReference>
<organism evidence="3 4">
    <name type="scientific">Lithocarpus litseifolius</name>
    <dbReference type="NCBI Taxonomy" id="425828"/>
    <lineage>
        <taxon>Eukaryota</taxon>
        <taxon>Viridiplantae</taxon>
        <taxon>Streptophyta</taxon>
        <taxon>Embryophyta</taxon>
        <taxon>Tracheophyta</taxon>
        <taxon>Spermatophyta</taxon>
        <taxon>Magnoliopsida</taxon>
        <taxon>eudicotyledons</taxon>
        <taxon>Gunneridae</taxon>
        <taxon>Pentapetalae</taxon>
        <taxon>rosids</taxon>
        <taxon>fabids</taxon>
        <taxon>Fagales</taxon>
        <taxon>Fagaceae</taxon>
        <taxon>Lithocarpus</taxon>
    </lineage>
</organism>
<feature type="domain" description="Disease resistance protein RPS4B/Roq1-like leucine-rich repeats" evidence="2">
    <location>
        <begin position="113"/>
        <end position="171"/>
    </location>
</feature>
<dbReference type="InterPro" id="IPR044974">
    <property type="entry name" value="Disease_R_plants"/>
</dbReference>
<dbReference type="GO" id="GO:0006952">
    <property type="term" value="P:defense response"/>
    <property type="evidence" value="ECO:0007669"/>
    <property type="project" value="InterPro"/>
</dbReference>
<dbReference type="Pfam" id="PF23286">
    <property type="entry name" value="LRR_13"/>
    <property type="match status" value="1"/>
</dbReference>
<dbReference type="InterPro" id="IPR032675">
    <property type="entry name" value="LRR_dom_sf"/>
</dbReference>